<dbReference type="AlphaFoldDB" id="A0AAN1T1J0"/>
<dbReference type="SUPFAM" id="SSF109604">
    <property type="entry name" value="HD-domain/PDEase-like"/>
    <property type="match status" value="1"/>
</dbReference>
<sequence>MEVTPEDFNKVLGNVKIPPCPALLHGVMKTARQPNADVEKIANSVKQDAAMTAALLKLANSPLSGIRCKITSVSQAISFLGLKTTINLLTNAALSQSMGGDAQKFTKFWERSAVSAAVAARLARKLPDISQDDAYAATLFHDCGIPVLMQHFPTYRETVMAESNQGKDIHEVENEHFSTTHAVVGNMLARSWYLPQHICQAILHHHDSTIFSSISENVGRLIGIVYMAELIVDEHLCQKNLEWEQVKNDVLACLGLSEGEFWELKDDMLGFLNGE</sequence>
<gene>
    <name evidence="2" type="ORF">FGKAn22_23740</name>
</gene>
<dbReference type="EMBL" id="AP019536">
    <property type="protein sequence ID" value="BBJ00682.1"/>
    <property type="molecule type" value="Genomic_DNA"/>
</dbReference>
<evidence type="ECO:0000313" key="2">
    <source>
        <dbReference type="EMBL" id="BBJ00682.1"/>
    </source>
</evidence>
<dbReference type="Pfam" id="PF08668">
    <property type="entry name" value="HDOD"/>
    <property type="match status" value="1"/>
</dbReference>
<proteinExistence type="predicted"/>
<dbReference type="PANTHER" id="PTHR33525">
    <property type="match status" value="1"/>
</dbReference>
<accession>A0AAN1T1J0</accession>
<evidence type="ECO:0000259" key="1">
    <source>
        <dbReference type="PROSITE" id="PS51833"/>
    </source>
</evidence>
<keyword evidence="3" id="KW-1185">Reference proteome</keyword>
<dbReference type="Gene3D" id="1.10.3210.10">
    <property type="entry name" value="Hypothetical protein af1432"/>
    <property type="match status" value="1"/>
</dbReference>
<name>A0AAN1T1J0_9PROT</name>
<dbReference type="PANTHER" id="PTHR33525:SF6">
    <property type="entry name" value="HDOD DOMAIN-CONTAINING PROTEIN"/>
    <property type="match status" value="1"/>
</dbReference>
<protein>
    <submittedName>
        <fullName evidence="2">HDOD domain-containing protein</fullName>
    </submittedName>
</protein>
<dbReference type="CDD" id="cd00077">
    <property type="entry name" value="HDc"/>
    <property type="match status" value="1"/>
</dbReference>
<feature type="domain" description="HDOD" evidence="1">
    <location>
        <begin position="17"/>
        <end position="208"/>
    </location>
</feature>
<dbReference type="Proteomes" id="UP001319121">
    <property type="component" value="Chromosome"/>
</dbReference>
<dbReference type="InterPro" id="IPR013976">
    <property type="entry name" value="HDOD"/>
</dbReference>
<evidence type="ECO:0000313" key="3">
    <source>
        <dbReference type="Proteomes" id="UP001319121"/>
    </source>
</evidence>
<dbReference type="KEGG" id="fku:FGKAn22_23740"/>
<organism evidence="2 3">
    <name type="scientific">Ferrigenium kumadai</name>
    <dbReference type="NCBI Taxonomy" id="1682490"/>
    <lineage>
        <taxon>Bacteria</taxon>
        <taxon>Pseudomonadati</taxon>
        <taxon>Pseudomonadota</taxon>
        <taxon>Betaproteobacteria</taxon>
        <taxon>Nitrosomonadales</taxon>
        <taxon>Gallionellaceae</taxon>
        <taxon>Ferrigenium</taxon>
    </lineage>
</organism>
<dbReference type="InterPro" id="IPR052340">
    <property type="entry name" value="RNase_Y/CdgJ"/>
</dbReference>
<dbReference type="RefSeq" id="WP_212785905.1">
    <property type="nucleotide sequence ID" value="NZ_AP019536.1"/>
</dbReference>
<dbReference type="InterPro" id="IPR003607">
    <property type="entry name" value="HD/PDEase_dom"/>
</dbReference>
<dbReference type="PROSITE" id="PS51833">
    <property type="entry name" value="HDOD"/>
    <property type="match status" value="1"/>
</dbReference>
<reference evidence="2 3" key="1">
    <citation type="submission" date="2019-03" db="EMBL/GenBank/DDBJ databases">
        <title>Complete genome sequence of Ferrigenium kumadai strain An22, a microaerophilic iron-oxidizing bacterium isolated from a paddy field soil.</title>
        <authorList>
            <person name="Watanabe T."/>
            <person name="Asakawa S."/>
        </authorList>
    </citation>
    <scope>NUCLEOTIDE SEQUENCE [LARGE SCALE GENOMIC DNA]</scope>
    <source>
        <strain evidence="2 3">An22</strain>
    </source>
</reference>